<feature type="transmembrane region" description="Helical" evidence="9">
    <location>
        <begin position="21"/>
        <end position="48"/>
    </location>
</feature>
<dbReference type="GO" id="GO:0005886">
    <property type="term" value="C:plasma membrane"/>
    <property type="evidence" value="ECO:0007669"/>
    <property type="project" value="UniProtKB-SubCell"/>
</dbReference>
<comment type="subcellular location">
    <subcellularLocation>
        <location evidence="1">Cell membrane</location>
        <topology evidence="1">Multi-pass membrane protein</topology>
    </subcellularLocation>
</comment>
<evidence type="ECO:0000256" key="2">
    <source>
        <dbReference type="ARBA" id="ARBA00022448"/>
    </source>
</evidence>
<evidence type="ECO:0000256" key="8">
    <source>
        <dbReference type="ARBA" id="ARBA00034708"/>
    </source>
</evidence>
<organism evidence="10 11">
    <name type="scientific">Sphingobacterium spiritivorum ATCC 33861</name>
    <dbReference type="NCBI Taxonomy" id="525373"/>
    <lineage>
        <taxon>Bacteria</taxon>
        <taxon>Pseudomonadati</taxon>
        <taxon>Bacteroidota</taxon>
        <taxon>Sphingobacteriia</taxon>
        <taxon>Sphingobacteriales</taxon>
        <taxon>Sphingobacteriaceae</taxon>
        <taxon>Sphingobacterium</taxon>
    </lineage>
</organism>
<name>D7VGD6_SPHSI</name>
<comment type="similarity">
    <text evidence="8">Belongs to the anion channel-forming bestrophin (TC 1.A.46) family.</text>
</comment>
<keyword evidence="2" id="KW-0813">Transport</keyword>
<keyword evidence="4 9" id="KW-0812">Transmembrane</keyword>
<keyword evidence="3" id="KW-1003">Cell membrane</keyword>
<proteinExistence type="inferred from homology"/>
<evidence type="ECO:0000313" key="11">
    <source>
        <dbReference type="Proteomes" id="UP000006258"/>
    </source>
</evidence>
<keyword evidence="6" id="KW-0406">Ion transport</keyword>
<sequence length="356" mass="41476">MKYFIFEYTSHLKFMIVRKTLSLTAIFRFAGHHLWWLITYMVLVSILYKVAGWHWISIPWLPVSLVGTALAFYIGFKNNQSYDRVWEARKIWGAIVNSSRSWGTMVNAFVCNSADTQFTSNEINQLKKHLIYRHIAWLYTLREQLLVPTQWEHVSLRGHFGKIARKRQELEGVGLYRDYLNETQKQNYFFDDQELRTAANKATQLINLQSQQLAALEEQAVLHMRKQLDLQKVLSDFYDHQGRAERIKKFPIPRQYANLSFIFNCIFILLLPLGIVAEFSKLGDAGVWLMIPFGTIVGWIYVLMELIGDYSENPFEGLGTDIPMLSICRTIEIDLLQMLGETDIPKPIQPVKDVLM</sequence>
<reference evidence="10" key="1">
    <citation type="submission" date="2010-07" db="EMBL/GenBank/DDBJ databases">
        <authorList>
            <person name="Muzny D."/>
            <person name="Qin X."/>
            <person name="Buhay C."/>
            <person name="Dugan-Rocha S."/>
            <person name="Ding Y."/>
            <person name="Chen G."/>
            <person name="Hawes A."/>
            <person name="Holder M."/>
            <person name="Jhangiani S."/>
            <person name="Johnson A."/>
            <person name="Khan Z."/>
            <person name="Li Z."/>
            <person name="Liu W."/>
            <person name="Liu X."/>
            <person name="Perez L."/>
            <person name="Shen H."/>
            <person name="Wang Q."/>
            <person name="Watt J."/>
            <person name="Xi L."/>
            <person name="Xin Y."/>
            <person name="Zhou J."/>
            <person name="Deng J."/>
            <person name="Jiang H."/>
            <person name="Liu Y."/>
            <person name="Qu J."/>
            <person name="Song X.-Z."/>
            <person name="Zhang L."/>
            <person name="Villasana D."/>
            <person name="Johnson A."/>
            <person name="Liu J."/>
            <person name="Liyanage D."/>
            <person name="Lorensuhewa L."/>
            <person name="Robinson T."/>
            <person name="Song A."/>
            <person name="Song B.-B."/>
            <person name="Dinh H."/>
            <person name="Thornton R."/>
            <person name="Coyle M."/>
            <person name="Francisco L."/>
            <person name="Jackson L."/>
            <person name="Javaid M."/>
            <person name="Korchina V."/>
            <person name="Kovar C."/>
            <person name="Mata R."/>
            <person name="Mathew T."/>
            <person name="Ngo R."/>
            <person name="Nguyen L."/>
            <person name="Nguyen N."/>
            <person name="Okwuonu G."/>
            <person name="Ongeri F."/>
            <person name="Pham C."/>
            <person name="Simmons D."/>
            <person name="Wilczek-Boney K."/>
            <person name="Hale W."/>
            <person name="Jakkamsetti A."/>
            <person name="Pham P."/>
            <person name="Ruth R."/>
            <person name="San Lucas F."/>
            <person name="Warren J."/>
            <person name="Zhang J."/>
            <person name="Zhao Z."/>
            <person name="Zhou C."/>
            <person name="Zhu D."/>
            <person name="Lee S."/>
            <person name="Bess C."/>
            <person name="Blankenburg K."/>
            <person name="Forbes L."/>
            <person name="Fu Q."/>
            <person name="Gubbala S."/>
            <person name="Hirani K."/>
            <person name="Jayaseelan J.C."/>
            <person name="Lara F."/>
            <person name="Munidasa M."/>
            <person name="Palculict T."/>
            <person name="Patil S."/>
            <person name="Pu L.-L."/>
            <person name="Saada N."/>
            <person name="Tang L."/>
            <person name="Weissenberger G."/>
            <person name="Zhu Y."/>
            <person name="Hemphill L."/>
            <person name="Shang Y."/>
            <person name="Youmans B."/>
            <person name="Ayvaz T."/>
            <person name="Ross M."/>
            <person name="Santibanez J."/>
            <person name="Aqrawi P."/>
            <person name="Gross S."/>
            <person name="Joshi V."/>
            <person name="Fowler G."/>
            <person name="Nazareth L."/>
            <person name="Reid J."/>
            <person name="Worley K."/>
            <person name="Petrosino J."/>
            <person name="Highlander S."/>
            <person name="Gibbs R."/>
        </authorList>
    </citation>
    <scope>NUCLEOTIDE SEQUENCE [LARGE SCALE GENOMIC DNA]</scope>
    <source>
        <strain evidence="10">ATCC 33861</strain>
    </source>
</reference>
<dbReference type="PANTHER" id="PTHR33281:SF19">
    <property type="entry name" value="VOLTAGE-DEPENDENT ANION CHANNEL-FORMING PROTEIN YNEE"/>
    <property type="match status" value="1"/>
</dbReference>
<dbReference type="GO" id="GO:0005254">
    <property type="term" value="F:chloride channel activity"/>
    <property type="evidence" value="ECO:0007669"/>
    <property type="project" value="InterPro"/>
</dbReference>
<dbReference type="HOGENOM" id="CLU_029790_4_0_10"/>
<comment type="caution">
    <text evidence="10">The sequence shown here is derived from an EMBL/GenBank/DDBJ whole genome shotgun (WGS) entry which is preliminary data.</text>
</comment>
<dbReference type="EMBL" id="ACHA02000001">
    <property type="protein sequence ID" value="EFK60111.1"/>
    <property type="molecule type" value="Genomic_DNA"/>
</dbReference>
<keyword evidence="5 9" id="KW-1133">Transmembrane helix</keyword>
<dbReference type="Pfam" id="PF25539">
    <property type="entry name" value="Bestrophin_2"/>
    <property type="match status" value="1"/>
</dbReference>
<evidence type="ECO:0008006" key="12">
    <source>
        <dbReference type="Google" id="ProtNLM"/>
    </source>
</evidence>
<dbReference type="AlphaFoldDB" id="D7VGD6"/>
<evidence type="ECO:0000256" key="7">
    <source>
        <dbReference type="ARBA" id="ARBA00023136"/>
    </source>
</evidence>
<evidence type="ECO:0000313" key="10">
    <source>
        <dbReference type="EMBL" id="EFK60111.1"/>
    </source>
</evidence>
<evidence type="ECO:0000256" key="6">
    <source>
        <dbReference type="ARBA" id="ARBA00023065"/>
    </source>
</evidence>
<dbReference type="STRING" id="525373.HMPREF0766_10055"/>
<gene>
    <name evidence="10" type="ORF">HMPREF0766_10055</name>
</gene>
<feature type="transmembrane region" description="Helical" evidence="9">
    <location>
        <begin position="285"/>
        <end position="304"/>
    </location>
</feature>
<keyword evidence="11" id="KW-1185">Reference proteome</keyword>
<feature type="transmembrane region" description="Helical" evidence="9">
    <location>
        <begin position="256"/>
        <end position="279"/>
    </location>
</feature>
<evidence type="ECO:0000256" key="3">
    <source>
        <dbReference type="ARBA" id="ARBA00022475"/>
    </source>
</evidence>
<dbReference type="eggNOG" id="COG3781">
    <property type="taxonomic scope" value="Bacteria"/>
</dbReference>
<dbReference type="Proteomes" id="UP000006258">
    <property type="component" value="Unassembled WGS sequence"/>
</dbReference>
<evidence type="ECO:0000256" key="9">
    <source>
        <dbReference type="SAM" id="Phobius"/>
    </source>
</evidence>
<evidence type="ECO:0000256" key="4">
    <source>
        <dbReference type="ARBA" id="ARBA00022692"/>
    </source>
</evidence>
<dbReference type="PANTHER" id="PTHR33281">
    <property type="entry name" value="UPF0187 PROTEIN YNEE"/>
    <property type="match status" value="1"/>
</dbReference>
<protein>
    <recommendedName>
        <fullName evidence="12">Bestrophin, RFP-TM, chloride channel</fullName>
    </recommendedName>
</protein>
<accession>D7VGD6</accession>
<evidence type="ECO:0000256" key="5">
    <source>
        <dbReference type="ARBA" id="ARBA00022989"/>
    </source>
</evidence>
<feature type="transmembrane region" description="Helical" evidence="9">
    <location>
        <begin position="54"/>
        <end position="76"/>
    </location>
</feature>
<evidence type="ECO:0000256" key="1">
    <source>
        <dbReference type="ARBA" id="ARBA00004651"/>
    </source>
</evidence>
<keyword evidence="7 9" id="KW-0472">Membrane</keyword>
<dbReference type="InterPro" id="IPR044669">
    <property type="entry name" value="YneE/VCCN1/2-like"/>
</dbReference>